<protein>
    <recommendedName>
        <fullName evidence="5">Transmembrane protein</fullName>
    </recommendedName>
</protein>
<accession>A0A2V2VAD3</accession>
<evidence type="ECO:0000313" key="3">
    <source>
        <dbReference type="EMBL" id="PWU92038.1"/>
    </source>
</evidence>
<dbReference type="VEuPathDB" id="TriTrypDB:Tc_MARK_7165"/>
<dbReference type="VEuPathDB" id="TriTrypDB:C3747_109g117"/>
<dbReference type="VEuPathDB" id="TriTrypDB:TcCLB.510285.74"/>
<evidence type="ECO:0008006" key="5">
    <source>
        <dbReference type="Google" id="ProtNLM"/>
    </source>
</evidence>
<evidence type="ECO:0000313" key="4">
    <source>
        <dbReference type="Proteomes" id="UP000246121"/>
    </source>
</evidence>
<keyword evidence="2" id="KW-0812">Transmembrane</keyword>
<dbReference type="AlphaFoldDB" id="A0A2V2VAD3"/>
<dbReference type="VEuPathDB" id="TriTrypDB:TcCLB.504827.159"/>
<proteinExistence type="predicted"/>
<name>A0A2V2VAD3_TRYCR</name>
<feature type="transmembrane region" description="Helical" evidence="2">
    <location>
        <begin position="257"/>
        <end position="283"/>
    </location>
</feature>
<dbReference type="VEuPathDB" id="TriTrypDB:C4B63_40g93"/>
<sequence length="297" mass="33404">MRRSLLCINAPEGRRRCEGYMLSCHNTNNINNDERTHQMNKGRCNDTIGHVDWKASSRGAGDFLPKPWWRRRPSVHAKRAATSSTTSSPASSVGVHLFSTFFVTPRELTVTLRRWEKSLEQRQRRRRRRQGLRRGENNYGSHGKLSGREVGNSTTNSASGISCFGKMPLEKLQGPTAEENTEELSSMLATARLFYTSAQRSAAACVDLRAKGRLLVRECHGLKTWVCPIFFTPHPAGVAHSARPLLRDEPTVLCSSYFAGLPILAIFYNLFYLFLILGCCFFYGKRGCGELRAAVEQ</sequence>
<dbReference type="VEuPathDB" id="TriTrypDB:ECC02_008695"/>
<organism evidence="3 4">
    <name type="scientific">Trypanosoma cruzi</name>
    <dbReference type="NCBI Taxonomy" id="5693"/>
    <lineage>
        <taxon>Eukaryota</taxon>
        <taxon>Discoba</taxon>
        <taxon>Euglenozoa</taxon>
        <taxon>Kinetoplastea</taxon>
        <taxon>Metakinetoplastina</taxon>
        <taxon>Trypanosomatida</taxon>
        <taxon>Trypanosomatidae</taxon>
        <taxon>Trypanosoma</taxon>
        <taxon>Schizotrypanum</taxon>
    </lineage>
</organism>
<dbReference type="VEuPathDB" id="TriTrypDB:TCSYLVIO_008226"/>
<feature type="compositionally biased region" description="Basic residues" evidence="1">
    <location>
        <begin position="123"/>
        <end position="132"/>
    </location>
</feature>
<evidence type="ECO:0000256" key="2">
    <source>
        <dbReference type="SAM" id="Phobius"/>
    </source>
</evidence>
<dbReference type="VEuPathDB" id="TriTrypDB:BCY84_11686"/>
<dbReference type="VEuPathDB" id="TriTrypDB:TcBrA4_0025650"/>
<gene>
    <name evidence="3" type="ORF">C4B63_40g93</name>
</gene>
<dbReference type="Proteomes" id="UP000246121">
    <property type="component" value="Unassembled WGS sequence"/>
</dbReference>
<dbReference type="VEuPathDB" id="TriTrypDB:TcCL_NonESM01722"/>
<keyword evidence="2" id="KW-0472">Membrane</keyword>
<evidence type="ECO:0000256" key="1">
    <source>
        <dbReference type="SAM" id="MobiDB-lite"/>
    </source>
</evidence>
<dbReference type="EMBL" id="PRFA01000040">
    <property type="protein sequence ID" value="PWU92038.1"/>
    <property type="molecule type" value="Genomic_DNA"/>
</dbReference>
<reference evidence="3 4" key="1">
    <citation type="journal article" date="2018" name="Microb. Genom.">
        <title>Expanding an expanded genome: long-read sequencing of Trypanosoma cruzi.</title>
        <authorList>
            <person name="Berna L."/>
            <person name="Rodriguez M."/>
            <person name="Chiribao M.L."/>
            <person name="Parodi-Talice A."/>
            <person name="Pita S."/>
            <person name="Rijo G."/>
            <person name="Alvarez-Valin F."/>
            <person name="Robello C."/>
        </authorList>
    </citation>
    <scope>NUCLEOTIDE SEQUENCE [LARGE SCALE GENOMIC DNA]</scope>
    <source>
        <strain evidence="3 4">Dm28c</strain>
    </source>
</reference>
<keyword evidence="2" id="KW-1133">Transmembrane helix</keyword>
<dbReference type="VEuPathDB" id="TriTrypDB:TcG_03169"/>
<feature type="region of interest" description="Disordered" evidence="1">
    <location>
        <begin position="119"/>
        <end position="156"/>
    </location>
</feature>
<comment type="caution">
    <text evidence="3">The sequence shown here is derived from an EMBL/GenBank/DDBJ whole genome shotgun (WGS) entry which is preliminary data.</text>
</comment>